<feature type="domain" description="Outer membrane protein beta-barrel" evidence="2">
    <location>
        <begin position="23"/>
        <end position="212"/>
    </location>
</feature>
<organism evidence="3 4">
    <name type="scientific">Flavobacterium agricola</name>
    <dbReference type="NCBI Taxonomy" id="2870839"/>
    <lineage>
        <taxon>Bacteria</taxon>
        <taxon>Pseudomonadati</taxon>
        <taxon>Bacteroidota</taxon>
        <taxon>Flavobacteriia</taxon>
        <taxon>Flavobacteriales</taxon>
        <taxon>Flavobacteriaceae</taxon>
        <taxon>Flavobacterium</taxon>
    </lineage>
</organism>
<reference evidence="3" key="1">
    <citation type="submission" date="2021-08" db="EMBL/GenBank/DDBJ databases">
        <title>Flavobacterium sp. strain CC-SYL302.</title>
        <authorList>
            <person name="Lin S.-Y."/>
            <person name="Lee T.-H."/>
            <person name="Young C.-C."/>
        </authorList>
    </citation>
    <scope>NUCLEOTIDE SEQUENCE</scope>
    <source>
        <strain evidence="3">CC-SYL302</strain>
    </source>
</reference>
<feature type="signal peptide" evidence="1">
    <location>
        <begin position="1"/>
        <end position="23"/>
    </location>
</feature>
<proteinExistence type="predicted"/>
<protein>
    <submittedName>
        <fullName evidence="3">Porin family protein</fullName>
    </submittedName>
</protein>
<feature type="chain" id="PRO_5046880177" evidence="1">
    <location>
        <begin position="24"/>
        <end position="238"/>
    </location>
</feature>
<dbReference type="EMBL" id="CP081495">
    <property type="protein sequence ID" value="UYW01106.1"/>
    <property type="molecule type" value="Genomic_DNA"/>
</dbReference>
<dbReference type="Pfam" id="PF13568">
    <property type="entry name" value="OMP_b-brl_2"/>
    <property type="match status" value="1"/>
</dbReference>
<evidence type="ECO:0000256" key="1">
    <source>
        <dbReference type="SAM" id="SignalP"/>
    </source>
</evidence>
<name>A0ABY6LXS1_9FLAO</name>
<keyword evidence="1" id="KW-0732">Signal</keyword>
<keyword evidence="4" id="KW-1185">Reference proteome</keyword>
<evidence type="ECO:0000313" key="3">
    <source>
        <dbReference type="EMBL" id="UYW01106.1"/>
    </source>
</evidence>
<evidence type="ECO:0000259" key="2">
    <source>
        <dbReference type="Pfam" id="PF13568"/>
    </source>
</evidence>
<evidence type="ECO:0000313" key="4">
    <source>
        <dbReference type="Proteomes" id="UP001163328"/>
    </source>
</evidence>
<dbReference type="RefSeq" id="WP_264433503.1">
    <property type="nucleotide sequence ID" value="NZ_CP081495.1"/>
</dbReference>
<accession>A0ABY6LXS1</accession>
<sequence length="238" mass="26810">MVKKTIQALGVVAILLTSSATKAQTKFKVGIDAGYTHTTLHADVSGLVDSKYTGRGGFGTNISAEMNVWKTLFVSSGVSFIQRNYKFERTNSRQGWYTKFDNEFLSVPVLVGGYLINNPYETDGIWLKVAGGVYGEYWLSQKRDGQYPVFSELQPDGSYNYTQVSEKYDFKKNENELERFAFGLQGQAQLGYALKTFDVYLGYNYLYGLTDSNKYRISGSKKTTRDSHMLTLGVGYKF</sequence>
<dbReference type="InterPro" id="IPR025665">
    <property type="entry name" value="Beta-barrel_OMP_2"/>
</dbReference>
<dbReference type="Proteomes" id="UP001163328">
    <property type="component" value="Chromosome"/>
</dbReference>
<gene>
    <name evidence="3" type="ORF">K5I29_11580</name>
</gene>